<reference evidence="7 8" key="1">
    <citation type="submission" date="2018-08" db="EMBL/GenBank/DDBJ databases">
        <authorList>
            <person name="Laetsch R D."/>
            <person name="Stevens L."/>
            <person name="Kumar S."/>
            <person name="Blaxter L. M."/>
        </authorList>
    </citation>
    <scope>NUCLEOTIDE SEQUENCE [LARGE SCALE GENOMIC DNA]</scope>
</reference>
<evidence type="ECO:0000256" key="4">
    <source>
        <dbReference type="ARBA" id="ARBA00022840"/>
    </source>
</evidence>
<dbReference type="PANTHER" id="PTHR48012:SF18">
    <property type="entry name" value="HAPPYHOUR, ISOFORM A"/>
    <property type="match status" value="1"/>
</dbReference>
<dbReference type="Gene3D" id="3.30.200.20">
    <property type="entry name" value="Phosphorylase Kinase, domain 1"/>
    <property type="match status" value="1"/>
</dbReference>
<dbReference type="InterPro" id="IPR011009">
    <property type="entry name" value="Kinase-like_dom_sf"/>
</dbReference>
<keyword evidence="4 5" id="KW-0067">ATP-binding</keyword>
<evidence type="ECO:0000256" key="1">
    <source>
        <dbReference type="ARBA" id="ARBA00008874"/>
    </source>
</evidence>
<evidence type="ECO:0000256" key="3">
    <source>
        <dbReference type="ARBA" id="ARBA00022741"/>
    </source>
</evidence>
<dbReference type="Pfam" id="PF00069">
    <property type="entry name" value="Pkinase"/>
    <property type="match status" value="1"/>
</dbReference>
<dbReference type="SUPFAM" id="SSF56112">
    <property type="entry name" value="Protein kinase-like (PK-like)"/>
    <property type="match status" value="1"/>
</dbReference>
<keyword evidence="3 5" id="KW-0547">Nucleotide-binding</keyword>
<proteinExistence type="inferred from homology"/>
<feature type="non-terminal residue" evidence="7">
    <location>
        <position position="77"/>
    </location>
</feature>
<dbReference type="PROSITE" id="PS00107">
    <property type="entry name" value="PROTEIN_KINASE_ATP"/>
    <property type="match status" value="1"/>
</dbReference>
<dbReference type="OrthoDB" id="8693905at2759"/>
<dbReference type="GO" id="GO:0005737">
    <property type="term" value="C:cytoplasm"/>
    <property type="evidence" value="ECO:0007669"/>
    <property type="project" value="TreeGrafter"/>
</dbReference>
<dbReference type="InterPro" id="IPR000719">
    <property type="entry name" value="Prot_kinase_dom"/>
</dbReference>
<dbReference type="GO" id="GO:0008349">
    <property type="term" value="F:MAP kinase kinase kinase kinase activity"/>
    <property type="evidence" value="ECO:0007669"/>
    <property type="project" value="TreeGrafter"/>
</dbReference>
<dbReference type="Proteomes" id="UP000271087">
    <property type="component" value="Unassembled WGS sequence"/>
</dbReference>
<evidence type="ECO:0000313" key="8">
    <source>
        <dbReference type="Proteomes" id="UP000271087"/>
    </source>
</evidence>
<keyword evidence="8" id="KW-1185">Reference proteome</keyword>
<accession>A0A3P6T8C9</accession>
<feature type="domain" description="Protein kinase" evidence="6">
    <location>
        <begin position="15"/>
        <end position="77"/>
    </location>
</feature>
<evidence type="ECO:0000256" key="5">
    <source>
        <dbReference type="PROSITE-ProRule" id="PRU10141"/>
    </source>
</evidence>
<evidence type="ECO:0000256" key="2">
    <source>
        <dbReference type="ARBA" id="ARBA00012513"/>
    </source>
</evidence>
<protein>
    <recommendedName>
        <fullName evidence="2">non-specific serine/threonine protein kinase</fullName>
        <ecNumber evidence="2">2.7.11.1</ecNumber>
    </recommendedName>
</protein>
<dbReference type="PANTHER" id="PTHR48012">
    <property type="entry name" value="STERILE20-LIKE KINASE, ISOFORM B-RELATED"/>
    <property type="match status" value="1"/>
</dbReference>
<sequence>MSLDVIKRADPTDDYELLQRVGSGTYGEVYKGKHIRTGELSAVKVVKLEAGDNFAVIQQEILMIRGCVHPNIIAYHG</sequence>
<evidence type="ECO:0000259" key="6">
    <source>
        <dbReference type="PROSITE" id="PS50011"/>
    </source>
</evidence>
<dbReference type="InterPro" id="IPR017441">
    <property type="entry name" value="Protein_kinase_ATP_BS"/>
</dbReference>
<dbReference type="PROSITE" id="PS50011">
    <property type="entry name" value="PROTEIN_KINASE_DOM"/>
    <property type="match status" value="1"/>
</dbReference>
<gene>
    <name evidence="7" type="ORF">NOO_LOCUS5339</name>
</gene>
<dbReference type="AlphaFoldDB" id="A0A3P6T8C9"/>
<dbReference type="GO" id="GO:0005524">
    <property type="term" value="F:ATP binding"/>
    <property type="evidence" value="ECO:0007669"/>
    <property type="project" value="UniProtKB-UniRule"/>
</dbReference>
<evidence type="ECO:0000313" key="7">
    <source>
        <dbReference type="EMBL" id="VDK77045.1"/>
    </source>
</evidence>
<dbReference type="EC" id="2.7.11.1" evidence="2"/>
<dbReference type="InterPro" id="IPR050629">
    <property type="entry name" value="STE20/SPS1-PAK"/>
</dbReference>
<organism evidence="7 8">
    <name type="scientific">Onchocerca ochengi</name>
    <name type="common">Filarial nematode worm</name>
    <dbReference type="NCBI Taxonomy" id="42157"/>
    <lineage>
        <taxon>Eukaryota</taxon>
        <taxon>Metazoa</taxon>
        <taxon>Ecdysozoa</taxon>
        <taxon>Nematoda</taxon>
        <taxon>Chromadorea</taxon>
        <taxon>Rhabditida</taxon>
        <taxon>Spirurina</taxon>
        <taxon>Spiruromorpha</taxon>
        <taxon>Filarioidea</taxon>
        <taxon>Onchocercidae</taxon>
        <taxon>Onchocerca</taxon>
    </lineage>
</organism>
<comment type="similarity">
    <text evidence="1">Belongs to the protein kinase superfamily. STE Ser/Thr protein kinase family. STE20 subfamily.</text>
</comment>
<name>A0A3P6T8C9_ONCOC</name>
<feature type="binding site" evidence="5">
    <location>
        <position position="44"/>
    </location>
    <ligand>
        <name>ATP</name>
        <dbReference type="ChEBI" id="CHEBI:30616"/>
    </ligand>
</feature>
<dbReference type="EMBL" id="UYRW01001395">
    <property type="protein sequence ID" value="VDK77045.1"/>
    <property type="molecule type" value="Genomic_DNA"/>
</dbReference>